<evidence type="ECO:0000256" key="1">
    <source>
        <dbReference type="ARBA" id="ARBA00023125"/>
    </source>
</evidence>
<dbReference type="Proteomes" id="UP000824280">
    <property type="component" value="Chromosome"/>
</dbReference>
<dbReference type="InterPro" id="IPR036388">
    <property type="entry name" value="WH-like_DNA-bd_sf"/>
</dbReference>
<gene>
    <name evidence="4" type="ORF">K3166_01085</name>
</gene>
<dbReference type="Gene3D" id="1.10.10.10">
    <property type="entry name" value="Winged helix-like DNA-binding domain superfamily/Winged helix DNA-binding domain"/>
    <property type="match status" value="1"/>
</dbReference>
<accession>A0ABX8ZIK2</accession>
<dbReference type="Pfam" id="PF00486">
    <property type="entry name" value="Trans_reg_C"/>
    <property type="match status" value="1"/>
</dbReference>
<dbReference type="SUPFAM" id="SSF46894">
    <property type="entry name" value="C-terminal effector domain of the bipartite response regulators"/>
    <property type="match status" value="1"/>
</dbReference>
<keyword evidence="5" id="KW-1185">Reference proteome</keyword>
<dbReference type="InterPro" id="IPR016032">
    <property type="entry name" value="Sig_transdc_resp-reg_C-effctor"/>
</dbReference>
<dbReference type="InterPro" id="IPR001867">
    <property type="entry name" value="OmpR/PhoB-type_DNA-bd"/>
</dbReference>
<dbReference type="SMART" id="SM00862">
    <property type="entry name" value="Trans_reg_C"/>
    <property type="match status" value="1"/>
</dbReference>
<feature type="domain" description="OmpR/PhoB-type" evidence="3">
    <location>
        <begin position="1"/>
        <end position="99"/>
    </location>
</feature>
<dbReference type="InterPro" id="IPR011990">
    <property type="entry name" value="TPR-like_helical_dom_sf"/>
</dbReference>
<name>A0ABX8ZIK2_9SPHN</name>
<dbReference type="CDD" id="cd00383">
    <property type="entry name" value="trans_reg_C"/>
    <property type="match status" value="1"/>
</dbReference>
<proteinExistence type="predicted"/>
<dbReference type="SUPFAM" id="SSF48452">
    <property type="entry name" value="TPR-like"/>
    <property type="match status" value="1"/>
</dbReference>
<dbReference type="Gene3D" id="1.25.40.10">
    <property type="entry name" value="Tetratricopeptide repeat domain"/>
    <property type="match status" value="1"/>
</dbReference>
<evidence type="ECO:0000256" key="2">
    <source>
        <dbReference type="PROSITE-ProRule" id="PRU01091"/>
    </source>
</evidence>
<dbReference type="PROSITE" id="PS51755">
    <property type="entry name" value="OMPR_PHOB"/>
    <property type="match status" value="1"/>
</dbReference>
<evidence type="ECO:0000313" key="4">
    <source>
        <dbReference type="EMBL" id="QZD87337.1"/>
    </source>
</evidence>
<dbReference type="RefSeq" id="WP_221422875.1">
    <property type="nucleotide sequence ID" value="NZ_CP081297.1"/>
</dbReference>
<dbReference type="EMBL" id="CP081297">
    <property type="protein sequence ID" value="QZD87337.1"/>
    <property type="molecule type" value="Genomic_DNA"/>
</dbReference>
<reference evidence="4 5" key="1">
    <citation type="submission" date="2021-08" db="EMBL/GenBank/DDBJ databases">
        <title>Comparative Genomics Analysis of the Genus Qipengyuania Reveals Extensive Genetic Diversity and Metabolic Versatility, Including the Description of Fifteen Novel Species.</title>
        <authorList>
            <person name="Liu Y."/>
        </authorList>
    </citation>
    <scope>NUCLEOTIDE SEQUENCE [LARGE SCALE GENOMIC DNA]</scope>
    <source>
        <strain evidence="4 5">1XM2-8</strain>
    </source>
</reference>
<keyword evidence="1 2" id="KW-0238">DNA-binding</keyword>
<sequence length="612" mass="67584">MACFRVGDARIDFVARTIEREGESHSLEPKVMSVLTILVERCGQVVSRDTLVEAIWSVRFGGDERLSRAISLLRTALGDSGGKQGVIKTIPKEGYSLVAEVEPISPATGPSYGDPSEPSVYVPAPPNSVAVLPFDDMSRQGDRRYLGDGIAEEIINGLAQIEGAHVTGRVSSFAVRDAGMDTTQISRKLGVAFVMEGSVRLQADQLRVTAQLVSAEDGFHRWSREFNGQPSDLFAFYDEVAAEVVSAFADMMGLQVNMPVESGKALTRDTDAYQLFLEGRNATHQQDGKHTLPKAIALLGEAVERDPEFAQAWAFLSIAHFFMLEYSSTPEWRHHLAEGRKAAEHAFRLSPHEPVTAVPRFFVAAHDVRFDRHCELAQTLFDRAPNSPMTHYYLAVVLIACGLMKEGLGHLEQVLRSEPLSIAGQSLVSTARFTLGETEQSEEPYLRAFDLGILPSGITAIWLLVERGETAEAEALLHARYHELAPLFANLFGVIGSRFLIIKAVVHGKEWARTILASSMRRRMEKGLIQPNAGALIMPVILARPKLFMDACRKVSATYLPGALAQIWADTRNARLVREHDEFPQFASEIGLVEVWKRRGWPDGIDPANFVI</sequence>
<evidence type="ECO:0000259" key="3">
    <source>
        <dbReference type="PROSITE" id="PS51755"/>
    </source>
</evidence>
<protein>
    <submittedName>
        <fullName evidence="4">Winged helix-turn-helix domain-containing protein</fullName>
    </submittedName>
</protein>
<organism evidence="4 5">
    <name type="scientific">Qipengyuania psychrotolerans</name>
    <dbReference type="NCBI Taxonomy" id="2867238"/>
    <lineage>
        <taxon>Bacteria</taxon>
        <taxon>Pseudomonadati</taxon>
        <taxon>Pseudomonadota</taxon>
        <taxon>Alphaproteobacteria</taxon>
        <taxon>Sphingomonadales</taxon>
        <taxon>Erythrobacteraceae</taxon>
        <taxon>Qipengyuania</taxon>
    </lineage>
</organism>
<evidence type="ECO:0000313" key="5">
    <source>
        <dbReference type="Proteomes" id="UP000824280"/>
    </source>
</evidence>
<feature type="DNA-binding region" description="OmpR/PhoB-type" evidence="2">
    <location>
        <begin position="1"/>
        <end position="99"/>
    </location>
</feature>